<name>A0A4Q1CHB6_9BACT</name>
<evidence type="ECO:0000313" key="8">
    <source>
        <dbReference type="Proteomes" id="UP000290204"/>
    </source>
</evidence>
<evidence type="ECO:0000256" key="1">
    <source>
        <dbReference type="ARBA" id="ARBA00004651"/>
    </source>
</evidence>
<proteinExistence type="predicted"/>
<dbReference type="RefSeq" id="WP_129131610.1">
    <property type="nucleotide sequence ID" value="NZ_SDHW01000004.1"/>
</dbReference>
<dbReference type="InterPro" id="IPR051449">
    <property type="entry name" value="ABC-2_transporter_component"/>
</dbReference>
<dbReference type="InterPro" id="IPR019860">
    <property type="entry name" value="Motility-assoc_ABC_perm_GldF"/>
</dbReference>
<dbReference type="PANTHER" id="PTHR30294:SF29">
    <property type="entry name" value="MULTIDRUG ABC TRANSPORTER PERMEASE YBHS-RELATED"/>
    <property type="match status" value="1"/>
</dbReference>
<evidence type="ECO:0000256" key="3">
    <source>
        <dbReference type="ARBA" id="ARBA00022692"/>
    </source>
</evidence>
<evidence type="ECO:0000256" key="6">
    <source>
        <dbReference type="SAM" id="Phobius"/>
    </source>
</evidence>
<evidence type="ECO:0000256" key="5">
    <source>
        <dbReference type="ARBA" id="ARBA00023136"/>
    </source>
</evidence>
<protein>
    <submittedName>
        <fullName evidence="7">Gliding motility-associated ABC transporter permease subunit GldF</fullName>
    </submittedName>
</protein>
<evidence type="ECO:0000256" key="2">
    <source>
        <dbReference type="ARBA" id="ARBA00022475"/>
    </source>
</evidence>
<dbReference type="OrthoDB" id="9794512at2"/>
<comment type="caution">
    <text evidence="7">The sequence shown here is derived from an EMBL/GenBank/DDBJ whole genome shotgun (WGS) entry which is preliminary data.</text>
</comment>
<comment type="subcellular location">
    <subcellularLocation>
        <location evidence="1">Cell membrane</location>
        <topology evidence="1">Multi-pass membrane protein</topology>
    </subcellularLocation>
</comment>
<dbReference type="NCBIfam" id="TIGR03518">
    <property type="entry name" value="ABC_perm_GldF"/>
    <property type="match status" value="1"/>
</dbReference>
<accession>A0A4Q1CHB6</accession>
<keyword evidence="4 6" id="KW-1133">Transmembrane helix</keyword>
<dbReference type="PANTHER" id="PTHR30294">
    <property type="entry name" value="MEMBRANE COMPONENT OF ABC TRANSPORTER YHHJ-RELATED"/>
    <property type="match status" value="1"/>
</dbReference>
<keyword evidence="5 6" id="KW-0472">Membrane</keyword>
<feature type="transmembrane region" description="Helical" evidence="6">
    <location>
        <begin position="94"/>
        <end position="118"/>
    </location>
</feature>
<dbReference type="EMBL" id="SDHW01000004">
    <property type="protein sequence ID" value="RXK59306.1"/>
    <property type="molecule type" value="Genomic_DNA"/>
</dbReference>
<reference evidence="7 8" key="1">
    <citation type="submission" date="2019-01" db="EMBL/GenBank/DDBJ databases">
        <title>Lacibacter sp. strain TTM-7.</title>
        <authorList>
            <person name="Chen W.-M."/>
        </authorList>
    </citation>
    <scope>NUCLEOTIDE SEQUENCE [LARGE SCALE GENOMIC DNA]</scope>
    <source>
        <strain evidence="7 8">TTM-7</strain>
    </source>
</reference>
<dbReference type="GO" id="GO:0140359">
    <property type="term" value="F:ABC-type transporter activity"/>
    <property type="evidence" value="ECO:0007669"/>
    <property type="project" value="InterPro"/>
</dbReference>
<dbReference type="AlphaFoldDB" id="A0A4Q1CHB6"/>
<dbReference type="GO" id="GO:0005886">
    <property type="term" value="C:plasma membrane"/>
    <property type="evidence" value="ECO:0007669"/>
    <property type="project" value="UniProtKB-SubCell"/>
</dbReference>
<evidence type="ECO:0000313" key="7">
    <source>
        <dbReference type="EMBL" id="RXK59306.1"/>
    </source>
</evidence>
<keyword evidence="8" id="KW-1185">Reference proteome</keyword>
<feature type="transmembrane region" description="Helical" evidence="6">
    <location>
        <begin position="218"/>
        <end position="237"/>
    </location>
</feature>
<feature type="transmembrane region" description="Helical" evidence="6">
    <location>
        <begin position="164"/>
        <end position="184"/>
    </location>
</feature>
<keyword evidence="2" id="KW-1003">Cell membrane</keyword>
<gene>
    <name evidence="7" type="primary">gldF</name>
    <name evidence="7" type="ORF">ESA94_14295</name>
</gene>
<dbReference type="Pfam" id="PF12679">
    <property type="entry name" value="ABC2_membrane_2"/>
    <property type="match status" value="1"/>
</dbReference>
<keyword evidence="3 6" id="KW-0812">Transmembrane</keyword>
<feature type="transmembrane region" description="Helical" evidence="6">
    <location>
        <begin position="138"/>
        <end position="157"/>
    </location>
</feature>
<sequence>MWAICKKEFRQFFSNLTGYITIILFLLLNGLFLFVFSSFNILDFGYATLENFFNLAPYILLLLIPAVTMRLFPDEKRAGTLEILFTRPLTARQIVMGKFIASLFVVLIALLPTLTYLFTIKAMSAEGTVLDMGGITGSYIGLLFLCAAFTAIGLCSSSFTGNPVVAFLLSAFLCFVLYSGFGALSKLGGTGIDYIVEMIGMEFHYRSLSKGVIDSRDLVYFLSIICFTLFITIQRIGRKN</sequence>
<feature type="transmembrane region" description="Helical" evidence="6">
    <location>
        <begin position="12"/>
        <end position="35"/>
    </location>
</feature>
<dbReference type="Proteomes" id="UP000290204">
    <property type="component" value="Unassembled WGS sequence"/>
</dbReference>
<organism evidence="7 8">
    <name type="scientific">Lacibacter luteus</name>
    <dbReference type="NCBI Taxonomy" id="2508719"/>
    <lineage>
        <taxon>Bacteria</taxon>
        <taxon>Pseudomonadati</taxon>
        <taxon>Bacteroidota</taxon>
        <taxon>Chitinophagia</taxon>
        <taxon>Chitinophagales</taxon>
        <taxon>Chitinophagaceae</taxon>
        <taxon>Lacibacter</taxon>
    </lineage>
</organism>
<evidence type="ECO:0000256" key="4">
    <source>
        <dbReference type="ARBA" id="ARBA00022989"/>
    </source>
</evidence>
<feature type="transmembrane region" description="Helical" evidence="6">
    <location>
        <begin position="55"/>
        <end position="73"/>
    </location>
</feature>